<keyword evidence="7 8" id="KW-0472">Membrane</keyword>
<name>A0A1F4USV7_UNCKA</name>
<keyword evidence="3" id="KW-0328">Glycosyltransferase</keyword>
<proteinExistence type="predicted"/>
<feature type="transmembrane region" description="Helical" evidence="8">
    <location>
        <begin position="12"/>
        <end position="30"/>
    </location>
</feature>
<gene>
    <name evidence="10" type="ORF">A2713_00150</name>
</gene>
<reference evidence="10 11" key="1">
    <citation type="journal article" date="2016" name="Nat. Commun.">
        <title>Thousands of microbial genomes shed light on interconnected biogeochemical processes in an aquifer system.</title>
        <authorList>
            <person name="Anantharaman K."/>
            <person name="Brown C.T."/>
            <person name="Hug L.A."/>
            <person name="Sharon I."/>
            <person name="Castelle C.J."/>
            <person name="Probst A.J."/>
            <person name="Thomas B.C."/>
            <person name="Singh A."/>
            <person name="Wilkins M.J."/>
            <person name="Karaoz U."/>
            <person name="Brodie E.L."/>
            <person name="Williams K.H."/>
            <person name="Hubbard S.S."/>
            <person name="Banfield J.F."/>
        </authorList>
    </citation>
    <scope>NUCLEOTIDE SEQUENCE [LARGE SCALE GENOMIC DNA]</scope>
</reference>
<dbReference type="PANTHER" id="PTHR33908">
    <property type="entry name" value="MANNOSYLTRANSFERASE YKCB-RELATED"/>
    <property type="match status" value="1"/>
</dbReference>
<dbReference type="Proteomes" id="UP000176444">
    <property type="component" value="Unassembled WGS sequence"/>
</dbReference>
<keyword evidence="5 8" id="KW-0812">Transmembrane</keyword>
<feature type="transmembrane region" description="Helical" evidence="8">
    <location>
        <begin position="386"/>
        <end position="404"/>
    </location>
</feature>
<feature type="transmembrane region" description="Helical" evidence="8">
    <location>
        <begin position="314"/>
        <end position="331"/>
    </location>
</feature>
<evidence type="ECO:0000313" key="10">
    <source>
        <dbReference type="EMBL" id="OGC47982.1"/>
    </source>
</evidence>
<evidence type="ECO:0000256" key="3">
    <source>
        <dbReference type="ARBA" id="ARBA00022676"/>
    </source>
</evidence>
<feature type="transmembrane region" description="Helical" evidence="8">
    <location>
        <begin position="337"/>
        <end position="356"/>
    </location>
</feature>
<sequence>MEKETKNFKLSFPIVIIISLIIIFSIFVRAQGLSYSGFQGDEVNPMTFLYGMKDGPLSYLIEQKRAPMQYIINLINVSMFGYHNEGQIRIPFLIFGIFALYTIYKLSNKIFDKNVAIFTTLFMAVNGLFIAFSRITQYQSFMYFLIPVAVLLFIKAHESNSQKLYFSSGLLMSVALLAHFDTISVMPFFIAVFLSDLIRGFDLKIIKKNFPTVLKSGLTFLIAFLIPAAIYYVPYFMHPTFSDGTSGYLEGRLLGGGFMPRTQITLKLLKMYIPKFHLYTLFILGSLALVFKSKDLDIIKFFKFKFSKGVVQKVYLLLVFAFVFASEFSMYPVKPRLSTLMVLGTSILISGILIISKKIDWKFAALSTWFLGTYAFYFYIMKDPRTHVYVSILPLFILASYGFWKFLNILKLQSLRYLTLLVLFLSIIYVSSVNWIVFVDKSPEYPWWDKNDVFGNAIYRIKRVRYEKVEGVFGFNQYRAWDQIADLYKKECLIGTYNSNEKDAITYFYLREHQAQGGLWELQTENVDNLIVVPGPHSWVYTGLNGVDDKDFILIKKIYSKYYSDEPISYIYGLRTLYPEGKLLCE</sequence>
<dbReference type="EMBL" id="MEUX01000004">
    <property type="protein sequence ID" value="OGC47982.1"/>
    <property type="molecule type" value="Genomic_DNA"/>
</dbReference>
<evidence type="ECO:0000256" key="5">
    <source>
        <dbReference type="ARBA" id="ARBA00022692"/>
    </source>
</evidence>
<dbReference type="AlphaFoldDB" id="A0A1F4USV7"/>
<protein>
    <recommendedName>
        <fullName evidence="9">Glycosyltransferase RgtA/B/C/D-like domain-containing protein</fullName>
    </recommendedName>
</protein>
<dbReference type="GO" id="GO:0016763">
    <property type="term" value="F:pentosyltransferase activity"/>
    <property type="evidence" value="ECO:0007669"/>
    <property type="project" value="TreeGrafter"/>
</dbReference>
<feature type="transmembrane region" description="Helical" evidence="8">
    <location>
        <begin position="363"/>
        <end position="380"/>
    </location>
</feature>
<feature type="transmembrane region" description="Helical" evidence="8">
    <location>
        <begin position="218"/>
        <end position="237"/>
    </location>
</feature>
<evidence type="ECO:0000256" key="7">
    <source>
        <dbReference type="ARBA" id="ARBA00023136"/>
    </source>
</evidence>
<evidence type="ECO:0000313" key="11">
    <source>
        <dbReference type="Proteomes" id="UP000176444"/>
    </source>
</evidence>
<dbReference type="GO" id="GO:0009103">
    <property type="term" value="P:lipopolysaccharide biosynthetic process"/>
    <property type="evidence" value="ECO:0007669"/>
    <property type="project" value="UniProtKB-ARBA"/>
</dbReference>
<evidence type="ECO:0000256" key="4">
    <source>
        <dbReference type="ARBA" id="ARBA00022679"/>
    </source>
</evidence>
<feature type="transmembrane region" description="Helical" evidence="8">
    <location>
        <begin position="416"/>
        <end position="438"/>
    </location>
</feature>
<dbReference type="InterPro" id="IPR050297">
    <property type="entry name" value="LipidA_mod_glycosyltrf_83"/>
</dbReference>
<evidence type="ECO:0000256" key="2">
    <source>
        <dbReference type="ARBA" id="ARBA00022475"/>
    </source>
</evidence>
<keyword evidence="2" id="KW-1003">Cell membrane</keyword>
<dbReference type="InterPro" id="IPR038731">
    <property type="entry name" value="RgtA/B/C-like"/>
</dbReference>
<keyword evidence="6 8" id="KW-1133">Transmembrane helix</keyword>
<evidence type="ECO:0000256" key="8">
    <source>
        <dbReference type="SAM" id="Phobius"/>
    </source>
</evidence>
<organism evidence="10 11">
    <name type="scientific">candidate division WWE3 bacterium RIFCSPHIGHO2_01_FULL_35_17</name>
    <dbReference type="NCBI Taxonomy" id="1802614"/>
    <lineage>
        <taxon>Bacteria</taxon>
        <taxon>Katanobacteria</taxon>
    </lineage>
</organism>
<feature type="transmembrane region" description="Helical" evidence="8">
    <location>
        <begin position="276"/>
        <end position="293"/>
    </location>
</feature>
<feature type="transmembrane region" description="Helical" evidence="8">
    <location>
        <begin position="88"/>
        <end position="104"/>
    </location>
</feature>
<dbReference type="PANTHER" id="PTHR33908:SF11">
    <property type="entry name" value="MEMBRANE PROTEIN"/>
    <property type="match status" value="1"/>
</dbReference>
<feature type="domain" description="Glycosyltransferase RgtA/B/C/D-like" evidence="9">
    <location>
        <begin position="66"/>
        <end position="224"/>
    </location>
</feature>
<comment type="subcellular location">
    <subcellularLocation>
        <location evidence="1">Cell membrane</location>
        <topology evidence="1">Multi-pass membrane protein</topology>
    </subcellularLocation>
</comment>
<evidence type="ECO:0000256" key="6">
    <source>
        <dbReference type="ARBA" id="ARBA00022989"/>
    </source>
</evidence>
<dbReference type="Pfam" id="PF13231">
    <property type="entry name" value="PMT_2"/>
    <property type="match status" value="1"/>
</dbReference>
<comment type="caution">
    <text evidence="10">The sequence shown here is derived from an EMBL/GenBank/DDBJ whole genome shotgun (WGS) entry which is preliminary data.</text>
</comment>
<keyword evidence="4" id="KW-0808">Transferase</keyword>
<accession>A0A1F4USV7</accession>
<evidence type="ECO:0000256" key="1">
    <source>
        <dbReference type="ARBA" id="ARBA00004651"/>
    </source>
</evidence>
<evidence type="ECO:0000259" key="9">
    <source>
        <dbReference type="Pfam" id="PF13231"/>
    </source>
</evidence>
<feature type="transmembrane region" description="Helical" evidence="8">
    <location>
        <begin position="116"/>
        <end position="135"/>
    </location>
</feature>
<dbReference type="GO" id="GO:0005886">
    <property type="term" value="C:plasma membrane"/>
    <property type="evidence" value="ECO:0007669"/>
    <property type="project" value="UniProtKB-SubCell"/>
</dbReference>